<organism evidence="2 3">
    <name type="scientific">Pholiota conissans</name>
    <dbReference type="NCBI Taxonomy" id="109636"/>
    <lineage>
        <taxon>Eukaryota</taxon>
        <taxon>Fungi</taxon>
        <taxon>Dikarya</taxon>
        <taxon>Basidiomycota</taxon>
        <taxon>Agaricomycotina</taxon>
        <taxon>Agaricomycetes</taxon>
        <taxon>Agaricomycetidae</taxon>
        <taxon>Agaricales</taxon>
        <taxon>Agaricineae</taxon>
        <taxon>Strophariaceae</taxon>
        <taxon>Pholiota</taxon>
    </lineage>
</organism>
<protein>
    <submittedName>
        <fullName evidence="2">Uncharacterized protein</fullName>
    </submittedName>
</protein>
<sequence length="347" mass="38966">MLLENHPKARQRMYHDEVLAKCTPSLRASPKSNHTAPYGLQATATRSSKVVSTKGRATHSRRCCATEAGMGGRAARNIIIVNCVKTYLSKYTSQGRARRSKAHNDASQRTPPHEARLRNCKKCSLFKPTPLVRLPKNTEQRNFFSIINIYLAITIAAFFKNCGNTQLAVDSLFRRWIFVQLFREADDAYLVELEKERNQRRRTAGGPMMPGWATAVAKAEQDRIVNTIRLGSEPPNIDDPPHPQECEKPRPRQHSECRPSISSCDREEESPSSHRSNISGIDHSTNPSWIEGYDGFQNFLEGPSARMIFDRISERSWESGSMSRSSGSSVSDMKALMVVLSGDAEKN</sequence>
<feature type="region of interest" description="Disordered" evidence="1">
    <location>
        <begin position="230"/>
        <end position="283"/>
    </location>
</feature>
<feature type="compositionally biased region" description="Basic and acidic residues" evidence="1">
    <location>
        <begin position="239"/>
        <end position="257"/>
    </location>
</feature>
<evidence type="ECO:0000313" key="3">
    <source>
        <dbReference type="Proteomes" id="UP000807469"/>
    </source>
</evidence>
<dbReference type="Proteomes" id="UP000807469">
    <property type="component" value="Unassembled WGS sequence"/>
</dbReference>
<proteinExistence type="predicted"/>
<accession>A0A9P5YKD7</accession>
<dbReference type="EMBL" id="MU155871">
    <property type="protein sequence ID" value="KAF9470712.1"/>
    <property type="molecule type" value="Genomic_DNA"/>
</dbReference>
<keyword evidence="3" id="KW-1185">Reference proteome</keyword>
<feature type="region of interest" description="Disordered" evidence="1">
    <location>
        <begin position="95"/>
        <end position="114"/>
    </location>
</feature>
<feature type="compositionally biased region" description="Basic and acidic residues" evidence="1">
    <location>
        <begin position="102"/>
        <end position="114"/>
    </location>
</feature>
<feature type="compositionally biased region" description="Polar residues" evidence="1">
    <location>
        <begin position="273"/>
        <end position="283"/>
    </location>
</feature>
<evidence type="ECO:0000256" key="1">
    <source>
        <dbReference type="SAM" id="MobiDB-lite"/>
    </source>
</evidence>
<reference evidence="2" key="1">
    <citation type="submission" date="2020-11" db="EMBL/GenBank/DDBJ databases">
        <authorList>
            <consortium name="DOE Joint Genome Institute"/>
            <person name="Ahrendt S."/>
            <person name="Riley R."/>
            <person name="Andreopoulos W."/>
            <person name="Labutti K."/>
            <person name="Pangilinan J."/>
            <person name="Ruiz-Duenas F.J."/>
            <person name="Barrasa J.M."/>
            <person name="Sanchez-Garcia M."/>
            <person name="Camarero S."/>
            <person name="Miyauchi S."/>
            <person name="Serrano A."/>
            <person name="Linde D."/>
            <person name="Babiker R."/>
            <person name="Drula E."/>
            <person name="Ayuso-Fernandez I."/>
            <person name="Pacheco R."/>
            <person name="Padilla G."/>
            <person name="Ferreira P."/>
            <person name="Barriuso J."/>
            <person name="Kellner H."/>
            <person name="Castanera R."/>
            <person name="Alfaro M."/>
            <person name="Ramirez L."/>
            <person name="Pisabarro A.G."/>
            <person name="Kuo A."/>
            <person name="Tritt A."/>
            <person name="Lipzen A."/>
            <person name="He G."/>
            <person name="Yan M."/>
            <person name="Ng V."/>
            <person name="Cullen D."/>
            <person name="Martin F."/>
            <person name="Rosso M.-N."/>
            <person name="Henrissat B."/>
            <person name="Hibbett D."/>
            <person name="Martinez A.T."/>
            <person name="Grigoriev I.V."/>
        </authorList>
    </citation>
    <scope>NUCLEOTIDE SEQUENCE</scope>
    <source>
        <strain evidence="2">CIRM-BRFM 674</strain>
    </source>
</reference>
<dbReference type="AlphaFoldDB" id="A0A9P5YKD7"/>
<comment type="caution">
    <text evidence="2">The sequence shown here is derived from an EMBL/GenBank/DDBJ whole genome shotgun (WGS) entry which is preliminary data.</text>
</comment>
<gene>
    <name evidence="2" type="ORF">BDN70DRAFT_981795</name>
</gene>
<evidence type="ECO:0000313" key="2">
    <source>
        <dbReference type="EMBL" id="KAF9470712.1"/>
    </source>
</evidence>
<name>A0A9P5YKD7_9AGAR</name>